<gene>
    <name evidence="2" type="ORF">BHF71_10925</name>
</gene>
<dbReference type="Proteomes" id="UP000243739">
    <property type="component" value="Unassembled WGS sequence"/>
</dbReference>
<sequence length="88" mass="10220">MINNNDDTKNLENDKNKFIKNWAEDESPEQFAGDEQTDKIVSYNDFNDSLSLRMTSPAGGIFMHPIHDVTLDNYSNELDDYDEEKNKE</sequence>
<accession>A0A1D2YSN9</accession>
<evidence type="ECO:0000313" key="3">
    <source>
        <dbReference type="Proteomes" id="UP000243739"/>
    </source>
</evidence>
<feature type="compositionally biased region" description="Basic and acidic residues" evidence="1">
    <location>
        <begin position="1"/>
        <end position="17"/>
    </location>
</feature>
<feature type="region of interest" description="Disordered" evidence="1">
    <location>
        <begin position="1"/>
        <end position="34"/>
    </location>
</feature>
<dbReference type="OrthoDB" id="2991304at2"/>
<evidence type="ECO:0000313" key="2">
    <source>
        <dbReference type="EMBL" id="OEF97890.1"/>
    </source>
</evidence>
<reference evidence="2 3" key="1">
    <citation type="submission" date="2016-09" db="EMBL/GenBank/DDBJ databases">
        <title>Draft genome sequence for the type strain of Vulcanibacillus modesticaldus BR, a strictly anaerobic, moderately thermophilic, and nitrate-reducing bacterium from deep sea-hydrothermal vents of the Mid-Atlantic Ridge.</title>
        <authorList>
            <person name="Abin C.A."/>
            <person name="Hollibaugh J.T."/>
        </authorList>
    </citation>
    <scope>NUCLEOTIDE SEQUENCE [LARGE SCALE GENOMIC DNA]</scope>
    <source>
        <strain evidence="2 3">BR</strain>
    </source>
</reference>
<keyword evidence="3" id="KW-1185">Reference proteome</keyword>
<organism evidence="2 3">
    <name type="scientific">Vulcanibacillus modesticaldus</name>
    <dbReference type="NCBI Taxonomy" id="337097"/>
    <lineage>
        <taxon>Bacteria</taxon>
        <taxon>Bacillati</taxon>
        <taxon>Bacillota</taxon>
        <taxon>Bacilli</taxon>
        <taxon>Bacillales</taxon>
        <taxon>Bacillaceae</taxon>
        <taxon>Vulcanibacillus</taxon>
    </lineage>
</organism>
<protein>
    <submittedName>
        <fullName evidence="2">Uncharacterized protein</fullName>
    </submittedName>
</protein>
<dbReference type="RefSeq" id="WP_069657415.1">
    <property type="nucleotide sequence ID" value="NZ_MIJF01000057.1"/>
</dbReference>
<dbReference type="STRING" id="337097.BHF71_10925"/>
<dbReference type="AlphaFoldDB" id="A0A1D2YSN9"/>
<dbReference type="EMBL" id="MIJF01000057">
    <property type="protein sequence ID" value="OEF97890.1"/>
    <property type="molecule type" value="Genomic_DNA"/>
</dbReference>
<evidence type="ECO:0000256" key="1">
    <source>
        <dbReference type="SAM" id="MobiDB-lite"/>
    </source>
</evidence>
<name>A0A1D2YSN9_9BACI</name>
<proteinExistence type="predicted"/>
<comment type="caution">
    <text evidence="2">The sequence shown here is derived from an EMBL/GenBank/DDBJ whole genome shotgun (WGS) entry which is preliminary data.</text>
</comment>